<protein>
    <recommendedName>
        <fullName evidence="5">CENP-V/GFA domain-containing protein</fullName>
    </recommendedName>
</protein>
<evidence type="ECO:0000259" key="5">
    <source>
        <dbReference type="PROSITE" id="PS51891"/>
    </source>
</evidence>
<dbReference type="EMBL" id="APNK01000036">
    <property type="protein sequence ID" value="KEZ76210.1"/>
    <property type="molecule type" value="Genomic_DNA"/>
</dbReference>
<evidence type="ECO:0000256" key="2">
    <source>
        <dbReference type="ARBA" id="ARBA00022723"/>
    </source>
</evidence>
<gene>
    <name evidence="6" type="ORF">C41B8_16114</name>
</gene>
<evidence type="ECO:0000313" key="7">
    <source>
        <dbReference type="Proteomes" id="UP000028302"/>
    </source>
</evidence>
<sequence>MTHVFEGSCFCGAARYRIASTVRQFYYCECAQCRKMTGSIAATNLRLAPAPIEWLAGAEHVRLFRATDGRDFTRCFCTVCGSGLPYLNVSGDSLVVPAGSLDTPPPLKVQRRIFTAERPGWAVFAATLPADPGFPRD</sequence>
<accession>A0A084IHM6</accession>
<name>A0A084IHM6_SALHC</name>
<dbReference type="eggNOG" id="COG3791">
    <property type="taxonomic scope" value="Bacteria"/>
</dbReference>
<dbReference type="PROSITE" id="PS51891">
    <property type="entry name" value="CENP_V_GFA"/>
    <property type="match status" value="1"/>
</dbReference>
<dbReference type="PANTHER" id="PTHR33337:SF40">
    <property type="entry name" value="CENP-V_GFA DOMAIN-CONTAINING PROTEIN-RELATED"/>
    <property type="match status" value="1"/>
</dbReference>
<reference evidence="6 7" key="1">
    <citation type="submission" date="2013-03" db="EMBL/GenBank/DDBJ databases">
        <title>Salinisphaera hydrothermalis C41B8 Genome Sequencing.</title>
        <authorList>
            <person name="Li C."/>
            <person name="Lai Q."/>
            <person name="Shao Z."/>
        </authorList>
    </citation>
    <scope>NUCLEOTIDE SEQUENCE [LARGE SCALE GENOMIC DNA]</scope>
    <source>
        <strain evidence="6 7">C41B8</strain>
    </source>
</reference>
<dbReference type="InterPro" id="IPR006913">
    <property type="entry name" value="CENP-V/GFA"/>
</dbReference>
<keyword evidence="2" id="KW-0479">Metal-binding</keyword>
<dbReference type="InterPro" id="IPR011057">
    <property type="entry name" value="Mss4-like_sf"/>
</dbReference>
<evidence type="ECO:0000256" key="1">
    <source>
        <dbReference type="ARBA" id="ARBA00005495"/>
    </source>
</evidence>
<keyword evidence="3" id="KW-0862">Zinc</keyword>
<evidence type="ECO:0000313" key="6">
    <source>
        <dbReference type="EMBL" id="KEZ76210.1"/>
    </source>
</evidence>
<dbReference type="SUPFAM" id="SSF51316">
    <property type="entry name" value="Mss4-like"/>
    <property type="match status" value="1"/>
</dbReference>
<evidence type="ECO:0000256" key="4">
    <source>
        <dbReference type="ARBA" id="ARBA00023239"/>
    </source>
</evidence>
<proteinExistence type="inferred from homology"/>
<dbReference type="GO" id="GO:0046872">
    <property type="term" value="F:metal ion binding"/>
    <property type="evidence" value="ECO:0007669"/>
    <property type="project" value="UniProtKB-KW"/>
</dbReference>
<organism evidence="6 7">
    <name type="scientific">Salinisphaera hydrothermalis (strain C41B8)</name>
    <dbReference type="NCBI Taxonomy" id="1304275"/>
    <lineage>
        <taxon>Bacteria</taxon>
        <taxon>Pseudomonadati</taxon>
        <taxon>Pseudomonadota</taxon>
        <taxon>Gammaproteobacteria</taxon>
        <taxon>Salinisphaerales</taxon>
        <taxon>Salinisphaeraceae</taxon>
        <taxon>Salinisphaera</taxon>
    </lineage>
</organism>
<dbReference type="GO" id="GO:0016846">
    <property type="term" value="F:carbon-sulfur lyase activity"/>
    <property type="evidence" value="ECO:0007669"/>
    <property type="project" value="InterPro"/>
</dbReference>
<keyword evidence="4" id="KW-0456">Lyase</keyword>
<keyword evidence="7" id="KW-1185">Reference proteome</keyword>
<dbReference type="RefSeq" id="WP_037340529.1">
    <property type="nucleotide sequence ID" value="NZ_APNK01000036.1"/>
</dbReference>
<dbReference type="OrthoDB" id="7765631at2"/>
<feature type="domain" description="CENP-V/GFA" evidence="5">
    <location>
        <begin position="5"/>
        <end position="122"/>
    </location>
</feature>
<dbReference type="Proteomes" id="UP000028302">
    <property type="component" value="Unassembled WGS sequence"/>
</dbReference>
<dbReference type="Pfam" id="PF04828">
    <property type="entry name" value="GFA"/>
    <property type="match status" value="1"/>
</dbReference>
<dbReference type="AlphaFoldDB" id="A0A084IHM6"/>
<dbReference type="Gene3D" id="3.90.1590.10">
    <property type="entry name" value="glutathione-dependent formaldehyde- activating enzyme (gfa)"/>
    <property type="match status" value="1"/>
</dbReference>
<comment type="caution">
    <text evidence="6">The sequence shown here is derived from an EMBL/GenBank/DDBJ whole genome shotgun (WGS) entry which is preliminary data.</text>
</comment>
<dbReference type="STRING" id="1304275.C41B8_16114"/>
<evidence type="ECO:0000256" key="3">
    <source>
        <dbReference type="ARBA" id="ARBA00022833"/>
    </source>
</evidence>
<dbReference type="PANTHER" id="PTHR33337">
    <property type="entry name" value="GFA DOMAIN-CONTAINING PROTEIN"/>
    <property type="match status" value="1"/>
</dbReference>
<comment type="similarity">
    <text evidence="1">Belongs to the Gfa family.</text>
</comment>